<name>A0ABN2BSY6_9ACTN</name>
<keyword evidence="4" id="KW-1185">Reference proteome</keyword>
<organism evidence="3 4">
    <name type="scientific">Dactylosporangium maewongense</name>
    <dbReference type="NCBI Taxonomy" id="634393"/>
    <lineage>
        <taxon>Bacteria</taxon>
        <taxon>Bacillati</taxon>
        <taxon>Actinomycetota</taxon>
        <taxon>Actinomycetes</taxon>
        <taxon>Micromonosporales</taxon>
        <taxon>Micromonosporaceae</taxon>
        <taxon>Dactylosporangium</taxon>
    </lineage>
</organism>
<evidence type="ECO:0000313" key="3">
    <source>
        <dbReference type="EMBL" id="GAA1546915.1"/>
    </source>
</evidence>
<dbReference type="InterPro" id="IPR010273">
    <property type="entry name" value="DUF881"/>
</dbReference>
<protein>
    <submittedName>
        <fullName evidence="3">DUF881 domain-containing protein</fullName>
    </submittedName>
</protein>
<dbReference type="Gene3D" id="3.30.70.1880">
    <property type="entry name" value="Protein of unknown function DUF881"/>
    <property type="match status" value="1"/>
</dbReference>
<evidence type="ECO:0000256" key="2">
    <source>
        <dbReference type="SAM" id="MobiDB-lite"/>
    </source>
</evidence>
<comment type="similarity">
    <text evidence="1">Belongs to the UPF0749 family.</text>
</comment>
<gene>
    <name evidence="3" type="ORF">GCM10009827_078910</name>
</gene>
<sequence>MVEYTSGDSSWARALRRLGRAMLPHPRKGQRFGWSAATPLVFAAAGLLFSLTAATAGGTDLRDDRRPELTNLIAGRKQEIATARARAARLRGEIEAQQQSQEGADGAVGEQRRRGESQLAGAGLTAVHGPGLVVVLDDAPRRPDGSRPAGARPDDLVVHQQDVQAVVNALWAGGAEAMTLMGVRVIATSAVRCVGNTLLLDGQVYSPPFEIAAIGDQVRLQRSLDDTEGVALFRNAADNFGLGYQVRMEADVRAKAYDGSTALRSATTGS</sequence>
<dbReference type="Pfam" id="PF05949">
    <property type="entry name" value="DUF881"/>
    <property type="match status" value="1"/>
</dbReference>
<evidence type="ECO:0000256" key="1">
    <source>
        <dbReference type="ARBA" id="ARBA00009108"/>
    </source>
</evidence>
<dbReference type="EMBL" id="BAAAQD010000019">
    <property type="protein sequence ID" value="GAA1546915.1"/>
    <property type="molecule type" value="Genomic_DNA"/>
</dbReference>
<evidence type="ECO:0000313" key="4">
    <source>
        <dbReference type="Proteomes" id="UP001501470"/>
    </source>
</evidence>
<accession>A0ABN2BSY6</accession>
<dbReference type="PANTHER" id="PTHR37313">
    <property type="entry name" value="UPF0749 PROTEIN RV1825"/>
    <property type="match status" value="1"/>
</dbReference>
<proteinExistence type="inferred from homology"/>
<reference evidence="3 4" key="1">
    <citation type="journal article" date="2019" name="Int. J. Syst. Evol. Microbiol.">
        <title>The Global Catalogue of Microorganisms (GCM) 10K type strain sequencing project: providing services to taxonomists for standard genome sequencing and annotation.</title>
        <authorList>
            <consortium name="The Broad Institute Genomics Platform"/>
            <consortium name="The Broad Institute Genome Sequencing Center for Infectious Disease"/>
            <person name="Wu L."/>
            <person name="Ma J."/>
        </authorList>
    </citation>
    <scope>NUCLEOTIDE SEQUENCE [LARGE SCALE GENOMIC DNA]</scope>
    <source>
        <strain evidence="3 4">JCM 15933</strain>
    </source>
</reference>
<dbReference type="PANTHER" id="PTHR37313:SF4">
    <property type="entry name" value="CONSERVED MEMBRANE PROTEIN-RELATED"/>
    <property type="match status" value="1"/>
</dbReference>
<feature type="region of interest" description="Disordered" evidence="2">
    <location>
        <begin position="92"/>
        <end position="118"/>
    </location>
</feature>
<dbReference type="Proteomes" id="UP001501470">
    <property type="component" value="Unassembled WGS sequence"/>
</dbReference>
<comment type="caution">
    <text evidence="3">The sequence shown here is derived from an EMBL/GenBank/DDBJ whole genome shotgun (WGS) entry which is preliminary data.</text>
</comment>